<dbReference type="RefSeq" id="WP_026220399.1">
    <property type="nucleotide sequence ID" value="NZ_LLZU01000018.1"/>
</dbReference>
<sequence>MSDSLPPLSPNYATLKNRSFTESVEMHGKWPVEFQFRPARGDHRHLLVVFSSVGSKYGFGNMLEMVQCNILRIRDHFDGAASYYVARNMDFSVSDSIQSLIRSYMDRLRVTRNEVTLLGASKGASAALYYGVKYDYKNIIASTPQYWLGSYSKGHGQLGDAVLGEGQPDENVAVMDAVMKDVLAKEVDFDRNIYVISSPGDYQYEQEVKYYLPALREYRNFNFLFVDSPTVRRHEEVVRQGLPSIWSIIHSLTEGAAPRWGDVRIGPAAPEDPDEAAEYLEKLRNSNTALAVLTRILGVGGKVQMNGHAFIPGVSPEGVAEETKRLVLERDGRTWVYPLETTKEMRLYREYFDEYFCEYEMGGFATQEDLSFESLPRGTYDVSVCITSENEGIERRTRLISPKVVDRRQACGDSELLVRGSRGGVKVIKRDIVGNDSPGVVFTVENKWERDQRLHAEGVFFLPGRSAGGETHSMYYLALQGRSQCYSFPLEARKNPNVVRPCIPAGDIGNYDCGYFSTPGDKGVDTTDVPAGRYTVWVSMSTGGALFSKKVGKFSLRKPR</sequence>
<dbReference type="OrthoDB" id="6546405at2"/>
<reference evidence="1 2" key="1">
    <citation type="submission" date="2015-10" db="EMBL/GenBank/DDBJ databases">
        <title>Draft genome sequence of pyrrolomycin-producing Streptomyces vitaminophilus.</title>
        <authorList>
            <person name="Graham D.E."/>
            <person name="Mahan K.M."/>
            <person name="Klingeman D.M."/>
            <person name="Hettich R.L."/>
            <person name="Parry R.J."/>
        </authorList>
    </citation>
    <scope>NUCLEOTIDE SEQUENCE [LARGE SCALE GENOMIC DNA]</scope>
    <source>
        <strain evidence="1 2">ATCC 31673</strain>
    </source>
</reference>
<protein>
    <submittedName>
        <fullName evidence="1">Uncharacterized protein</fullName>
    </submittedName>
</protein>
<dbReference type="STRING" id="76728.AQ490_23455"/>
<dbReference type="SUPFAM" id="SSF53474">
    <property type="entry name" value="alpha/beta-Hydrolases"/>
    <property type="match status" value="1"/>
</dbReference>
<name>A0A0T6LS06_WENVI</name>
<accession>A0A0T6LS06</accession>
<dbReference type="AlphaFoldDB" id="A0A0T6LS06"/>
<evidence type="ECO:0000313" key="2">
    <source>
        <dbReference type="Proteomes" id="UP000050867"/>
    </source>
</evidence>
<gene>
    <name evidence="1" type="ORF">AQ490_23455</name>
</gene>
<dbReference type="ESTHER" id="9actn-a0a0t6ls06">
    <property type="family name" value="Asp2"/>
</dbReference>
<dbReference type="eggNOG" id="COG0400">
    <property type="taxonomic scope" value="Bacteria"/>
</dbReference>
<comment type="caution">
    <text evidence="1">The sequence shown here is derived from an EMBL/GenBank/DDBJ whole genome shotgun (WGS) entry which is preliminary data.</text>
</comment>
<keyword evidence="2" id="KW-1185">Reference proteome</keyword>
<dbReference type="EMBL" id="LLZU01000018">
    <property type="protein sequence ID" value="KRV48822.1"/>
    <property type="molecule type" value="Genomic_DNA"/>
</dbReference>
<dbReference type="InterPro" id="IPR029058">
    <property type="entry name" value="AB_hydrolase_fold"/>
</dbReference>
<organism evidence="1 2">
    <name type="scientific">Wenjunlia vitaminophila</name>
    <name type="common">Streptomyces vitaminophilus</name>
    <dbReference type="NCBI Taxonomy" id="76728"/>
    <lineage>
        <taxon>Bacteria</taxon>
        <taxon>Bacillati</taxon>
        <taxon>Actinomycetota</taxon>
        <taxon>Actinomycetes</taxon>
        <taxon>Kitasatosporales</taxon>
        <taxon>Streptomycetaceae</taxon>
        <taxon>Wenjunlia</taxon>
    </lineage>
</organism>
<evidence type="ECO:0000313" key="1">
    <source>
        <dbReference type="EMBL" id="KRV48822.1"/>
    </source>
</evidence>
<proteinExistence type="predicted"/>
<dbReference type="Proteomes" id="UP000050867">
    <property type="component" value="Unassembled WGS sequence"/>
</dbReference>